<dbReference type="AlphaFoldDB" id="A0A9E8MXP8"/>
<evidence type="ECO:0000313" key="3">
    <source>
        <dbReference type="EMBL" id="WAC03622.1"/>
    </source>
</evidence>
<keyword evidence="2" id="KW-0812">Transmembrane</keyword>
<dbReference type="InterPro" id="IPR019734">
    <property type="entry name" value="TPR_rpt"/>
</dbReference>
<evidence type="ECO:0000313" key="4">
    <source>
        <dbReference type="Proteomes" id="UP001164705"/>
    </source>
</evidence>
<sequence>MRLQYGEDGWDFIDEHKNNDALDALETLLKSKEFQHKKKVIQRAGDLYFKNEKSKGVSNKKPQLYFALAIAAALVLFFGILFKDSGLTSTEVYSNNSNWDELPSLVSRGETNAVLLSKGEDAFTNKDYPLAEARFSAYVDTNKEVSITALLYLGVSQLELENYTSALENFQKIIDSNTLDHSKGYWYKALVYFKKGDKENAIKTLEIIATNPEYYKHSKAKEILEALQ</sequence>
<evidence type="ECO:0000256" key="2">
    <source>
        <dbReference type="SAM" id="Phobius"/>
    </source>
</evidence>
<proteinExistence type="predicted"/>
<dbReference type="EMBL" id="CP113088">
    <property type="protein sequence ID" value="WAC03622.1"/>
    <property type="molecule type" value="Genomic_DNA"/>
</dbReference>
<keyword evidence="1" id="KW-0802">TPR repeat</keyword>
<accession>A0A9E8MXP8</accession>
<keyword evidence="2" id="KW-1133">Transmembrane helix</keyword>
<dbReference type="RefSeq" id="WP_267678257.1">
    <property type="nucleotide sequence ID" value="NZ_CP113088.1"/>
</dbReference>
<dbReference type="Gene3D" id="1.25.40.10">
    <property type="entry name" value="Tetratricopeptide repeat domain"/>
    <property type="match status" value="1"/>
</dbReference>
<dbReference type="SUPFAM" id="SSF48452">
    <property type="entry name" value="TPR-like"/>
    <property type="match status" value="1"/>
</dbReference>
<name>A0A9E8MXP8_9FLAO</name>
<reference evidence="3" key="1">
    <citation type="submission" date="2022-11" db="EMBL/GenBank/DDBJ databases">
        <title>Lacinutrix neustonica HL-RS19T sp. nov., isolated from the surface microlayer sample of brackish Lake Shihwa.</title>
        <authorList>
            <person name="Choi J.Y."/>
            <person name="Hwang C.Y."/>
        </authorList>
    </citation>
    <scope>NUCLEOTIDE SEQUENCE</scope>
    <source>
        <strain evidence="3">HL-RS19</strain>
    </source>
</reference>
<dbReference type="PROSITE" id="PS50005">
    <property type="entry name" value="TPR"/>
    <property type="match status" value="1"/>
</dbReference>
<dbReference type="InterPro" id="IPR011990">
    <property type="entry name" value="TPR-like_helical_dom_sf"/>
</dbReference>
<evidence type="ECO:0000256" key="1">
    <source>
        <dbReference type="PROSITE-ProRule" id="PRU00339"/>
    </source>
</evidence>
<organism evidence="3 4">
    <name type="scientific">Lacinutrix neustonica</name>
    <dbReference type="NCBI Taxonomy" id="2980107"/>
    <lineage>
        <taxon>Bacteria</taxon>
        <taxon>Pseudomonadati</taxon>
        <taxon>Bacteroidota</taxon>
        <taxon>Flavobacteriia</taxon>
        <taxon>Flavobacteriales</taxon>
        <taxon>Flavobacteriaceae</taxon>
        <taxon>Lacinutrix</taxon>
    </lineage>
</organism>
<feature type="transmembrane region" description="Helical" evidence="2">
    <location>
        <begin position="64"/>
        <end position="82"/>
    </location>
</feature>
<keyword evidence="4" id="KW-1185">Reference proteome</keyword>
<dbReference type="Pfam" id="PF13432">
    <property type="entry name" value="TPR_16"/>
    <property type="match status" value="1"/>
</dbReference>
<dbReference type="Proteomes" id="UP001164705">
    <property type="component" value="Chromosome"/>
</dbReference>
<feature type="repeat" description="TPR" evidence="1">
    <location>
        <begin position="147"/>
        <end position="180"/>
    </location>
</feature>
<gene>
    <name evidence="3" type="ORF">N7U66_09265</name>
</gene>
<keyword evidence="2" id="KW-0472">Membrane</keyword>
<dbReference type="KEGG" id="lnu:N7U66_09265"/>
<protein>
    <submittedName>
        <fullName evidence="3">Tetratricopeptide repeat protein</fullName>
    </submittedName>
</protein>